<reference evidence="3" key="1">
    <citation type="submission" date="2018-01" db="EMBL/GenBank/DDBJ databases">
        <authorList>
            <person name="Li J."/>
        </authorList>
    </citation>
    <scope>NUCLEOTIDE SEQUENCE [LARGE SCALE GENOMIC DNA]</scope>
    <source>
        <strain evidence="3">2184</strain>
    </source>
</reference>
<dbReference type="InterPro" id="IPR036291">
    <property type="entry name" value="NAD(P)-bd_dom_sf"/>
</dbReference>
<dbReference type="KEGG" id="clia:C3E79_05970"/>
<dbReference type="OrthoDB" id="9801773at2"/>
<dbReference type="Pfam" id="PF08338">
    <property type="entry name" value="DUF1731"/>
    <property type="match status" value="1"/>
</dbReference>
<evidence type="ECO:0000313" key="3">
    <source>
        <dbReference type="Proteomes" id="UP000244754"/>
    </source>
</evidence>
<evidence type="ECO:0000313" key="2">
    <source>
        <dbReference type="EMBL" id="AWB84080.1"/>
    </source>
</evidence>
<gene>
    <name evidence="2" type="ORF">C3E79_05970</name>
</gene>
<dbReference type="SUPFAM" id="SSF55961">
    <property type="entry name" value="Bet v1-like"/>
    <property type="match status" value="1"/>
</dbReference>
<evidence type="ECO:0000256" key="1">
    <source>
        <dbReference type="ARBA" id="ARBA00009353"/>
    </source>
</evidence>
<dbReference type="RefSeq" id="WP_108404089.1">
    <property type="nucleotide sequence ID" value="NZ_CP026948.1"/>
</dbReference>
<dbReference type="Gene3D" id="3.30.530.20">
    <property type="match status" value="1"/>
</dbReference>
<dbReference type="InterPro" id="IPR010099">
    <property type="entry name" value="SDR39U1"/>
</dbReference>
<dbReference type="AlphaFoldDB" id="A0A2S0WEB2"/>
<dbReference type="CDD" id="cd07820">
    <property type="entry name" value="SRPBCC_3"/>
    <property type="match status" value="1"/>
</dbReference>
<dbReference type="InterPro" id="IPR023393">
    <property type="entry name" value="START-like_dom_sf"/>
</dbReference>
<dbReference type="InterPro" id="IPR013549">
    <property type="entry name" value="DUF1731"/>
</dbReference>
<dbReference type="NCBIfam" id="TIGR01777">
    <property type="entry name" value="yfcH"/>
    <property type="match status" value="1"/>
</dbReference>
<dbReference type="PANTHER" id="PTHR11092:SF0">
    <property type="entry name" value="EPIMERASE FAMILY PROTEIN SDR39U1"/>
    <property type="match status" value="1"/>
</dbReference>
<proteinExistence type="inferred from homology"/>
<dbReference type="Pfam" id="PF01370">
    <property type="entry name" value="Epimerase"/>
    <property type="match status" value="1"/>
</dbReference>
<keyword evidence="3" id="KW-1185">Reference proteome</keyword>
<organism evidence="2 3">
    <name type="scientific">Corynebacterium liangguodongii</name>
    <dbReference type="NCBI Taxonomy" id="2079535"/>
    <lineage>
        <taxon>Bacteria</taxon>
        <taxon>Bacillati</taxon>
        <taxon>Actinomycetota</taxon>
        <taxon>Actinomycetes</taxon>
        <taxon>Mycobacteriales</taxon>
        <taxon>Corynebacteriaceae</taxon>
        <taxon>Corynebacterium</taxon>
    </lineage>
</organism>
<sequence>MSFSASHVVPAPRDEVWRWHSRPGAVVRLTPPFLPMRPVIQAADLCSGTTEFALPAGLRWVARHDTEGFVDGTQFRDRAANAPFRAATGWVHTHRFEEVSPDSTRVSDHVENRVPGAFLHRAFAYRQRQLIEDLRFLSTLPDSPRLTVAVTGARGLVGTALSAQLTTAGHRVIELSHGTARPGARRWDVDNPAADLLRGVDAVVHLAGEPIGGRFTAAKKRRIAGSRVEPTRRLARLAAESGVKAFVSASAIGFYGTDAATPARTESAPRGEGFLAQVCEEWEAASRVDGLRTVNVRTGLVLSGAGGLLPLLRRSAGLDLGARLGDGSTWMSWISLDDLTDIYVRALVDASFTGPLNATAPHPVTSAEFSAALTRLLHRPDVLSVPAFGPAALLGREGAAELAFASQNVVPDELGARGVRFRYPALESALAHELGRERLVDPSRVAP</sequence>
<protein>
    <submittedName>
        <fullName evidence="2">TIGR01777 family protein</fullName>
    </submittedName>
</protein>
<dbReference type="Proteomes" id="UP000244754">
    <property type="component" value="Chromosome"/>
</dbReference>
<name>A0A2S0WEB2_9CORY</name>
<dbReference type="Gene3D" id="3.40.50.720">
    <property type="entry name" value="NAD(P)-binding Rossmann-like Domain"/>
    <property type="match status" value="1"/>
</dbReference>
<dbReference type="EMBL" id="CP026948">
    <property type="protein sequence ID" value="AWB84080.1"/>
    <property type="molecule type" value="Genomic_DNA"/>
</dbReference>
<dbReference type="InterPro" id="IPR001509">
    <property type="entry name" value="Epimerase_deHydtase"/>
</dbReference>
<comment type="similarity">
    <text evidence="1">Belongs to the NAD(P)-dependent epimerase/dehydratase family. SDR39U1 subfamily.</text>
</comment>
<accession>A0A2S0WEB2</accession>
<dbReference type="SUPFAM" id="SSF51735">
    <property type="entry name" value="NAD(P)-binding Rossmann-fold domains"/>
    <property type="match status" value="1"/>
</dbReference>
<dbReference type="PANTHER" id="PTHR11092">
    <property type="entry name" value="SUGAR NUCLEOTIDE EPIMERASE RELATED"/>
    <property type="match status" value="1"/>
</dbReference>